<organism evidence="2 3">
    <name type="scientific">Nocardia jiangsuensis</name>
    <dbReference type="NCBI Taxonomy" id="1691563"/>
    <lineage>
        <taxon>Bacteria</taxon>
        <taxon>Bacillati</taxon>
        <taxon>Actinomycetota</taxon>
        <taxon>Actinomycetes</taxon>
        <taxon>Mycobacteriales</taxon>
        <taxon>Nocardiaceae</taxon>
        <taxon>Nocardia</taxon>
    </lineage>
</organism>
<dbReference type="InterPro" id="IPR029058">
    <property type="entry name" value="AB_hydrolase_fold"/>
</dbReference>
<accession>A0ABV8E1A3</accession>
<evidence type="ECO:0000313" key="2">
    <source>
        <dbReference type="EMBL" id="MFC3965659.1"/>
    </source>
</evidence>
<feature type="signal peptide" evidence="1">
    <location>
        <begin position="1"/>
        <end position="15"/>
    </location>
</feature>
<dbReference type="SUPFAM" id="SSF53474">
    <property type="entry name" value="alpha/beta-Hydrolases"/>
    <property type="match status" value="1"/>
</dbReference>
<comment type="caution">
    <text evidence="2">The sequence shown here is derived from an EMBL/GenBank/DDBJ whole genome shotgun (WGS) entry which is preliminary data.</text>
</comment>
<evidence type="ECO:0000313" key="3">
    <source>
        <dbReference type="Proteomes" id="UP001595696"/>
    </source>
</evidence>
<sequence length="330" mass="34667">MPLLAAAVLAPPVSAAPVPALAPDGPGIVESGSRLVATNRTASRALEVSVYSAAMRQDIALTVLPAHDPAAPAPVLYLLNGSSGGDLGSSWLEQTDVLDFLAGEQVTVVIPNGGAGSYYADWRIDDPLLGRQRWTTFLTRELPPIVDAAFHGTGANAVAGISMAATSALQLAVAKPGLYRAVGSYSGCVRISDPRGQAAVAAVVGRWGGDPANMWGPFTDPAWSANDAYLHADQLRGTLLYITTGTGLPGPLDTVDPARDTPGELLDRITVGGVLEAVTDECTHQLRDRLAALDIPATFDFRPAGTHSWAYWEQDLHNSWPIFRDALAGR</sequence>
<protein>
    <submittedName>
        <fullName evidence="2">Alpha/beta hydrolase</fullName>
    </submittedName>
</protein>
<dbReference type="PANTHER" id="PTHR48098:SF1">
    <property type="entry name" value="DIACYLGLYCEROL ACYLTRANSFERASE_MYCOLYLTRANSFERASE AG85A"/>
    <property type="match status" value="1"/>
</dbReference>
<name>A0ABV8E1A3_9NOCA</name>
<dbReference type="RefSeq" id="WP_378615694.1">
    <property type="nucleotide sequence ID" value="NZ_JBHSAX010000022.1"/>
</dbReference>
<feature type="chain" id="PRO_5045495406" evidence="1">
    <location>
        <begin position="16"/>
        <end position="330"/>
    </location>
</feature>
<gene>
    <name evidence="2" type="ORF">ACFO0B_27030</name>
</gene>
<reference evidence="3" key="1">
    <citation type="journal article" date="2019" name="Int. J. Syst. Evol. Microbiol.">
        <title>The Global Catalogue of Microorganisms (GCM) 10K type strain sequencing project: providing services to taxonomists for standard genome sequencing and annotation.</title>
        <authorList>
            <consortium name="The Broad Institute Genomics Platform"/>
            <consortium name="The Broad Institute Genome Sequencing Center for Infectious Disease"/>
            <person name="Wu L."/>
            <person name="Ma J."/>
        </authorList>
    </citation>
    <scope>NUCLEOTIDE SEQUENCE [LARGE SCALE GENOMIC DNA]</scope>
    <source>
        <strain evidence="3">CGMCC 4.7330</strain>
    </source>
</reference>
<dbReference type="EMBL" id="JBHSAX010000022">
    <property type="protein sequence ID" value="MFC3965659.1"/>
    <property type="molecule type" value="Genomic_DNA"/>
</dbReference>
<keyword evidence="1" id="KW-0732">Signal</keyword>
<dbReference type="Proteomes" id="UP001595696">
    <property type="component" value="Unassembled WGS sequence"/>
</dbReference>
<keyword evidence="3" id="KW-1185">Reference proteome</keyword>
<proteinExistence type="predicted"/>
<dbReference type="Gene3D" id="3.40.50.1820">
    <property type="entry name" value="alpha/beta hydrolase"/>
    <property type="match status" value="1"/>
</dbReference>
<dbReference type="Pfam" id="PF00756">
    <property type="entry name" value="Esterase"/>
    <property type="match status" value="1"/>
</dbReference>
<dbReference type="GO" id="GO:0016787">
    <property type="term" value="F:hydrolase activity"/>
    <property type="evidence" value="ECO:0007669"/>
    <property type="project" value="UniProtKB-KW"/>
</dbReference>
<evidence type="ECO:0000256" key="1">
    <source>
        <dbReference type="SAM" id="SignalP"/>
    </source>
</evidence>
<dbReference type="PANTHER" id="PTHR48098">
    <property type="entry name" value="ENTEROCHELIN ESTERASE-RELATED"/>
    <property type="match status" value="1"/>
</dbReference>
<dbReference type="InterPro" id="IPR050583">
    <property type="entry name" value="Mycobacterial_A85_antigen"/>
</dbReference>
<keyword evidence="2" id="KW-0378">Hydrolase</keyword>
<dbReference type="InterPro" id="IPR000801">
    <property type="entry name" value="Esterase-like"/>
</dbReference>